<sequence>MESEDDKAAMDAAATLILFSLSSPDRSLRPLDQHHLEAISSSLLPWGTQSARSRCSCGGKRKQEEEDEVSAVACRRPSPATPLDYGAVPSTSGSDGTPHSSEFKVGAVGRASILGVSIASSKSIRRPGRKKTITELQALERSLMEEKANLKKIVESKLKEMVALMTENQRLMDKKSILRQTSPAAEAAKPLFLLPDLNEPAMET</sequence>
<dbReference type="AlphaFoldDB" id="A0A2I0APS5"/>
<dbReference type="PANTHER" id="PTHR35099">
    <property type="entry name" value="OS02G0182700 PROTEIN"/>
    <property type="match status" value="1"/>
</dbReference>
<dbReference type="OrthoDB" id="773593at2759"/>
<evidence type="ECO:0000256" key="1">
    <source>
        <dbReference type="SAM" id="Coils"/>
    </source>
</evidence>
<proteinExistence type="predicted"/>
<dbReference type="PANTHER" id="PTHR35099:SF2">
    <property type="entry name" value="OS02G0182700 PROTEIN"/>
    <property type="match status" value="1"/>
</dbReference>
<feature type="coiled-coil region" evidence="1">
    <location>
        <begin position="129"/>
        <end position="156"/>
    </location>
</feature>
<organism evidence="3 4">
    <name type="scientific">Apostasia shenzhenica</name>
    <dbReference type="NCBI Taxonomy" id="1088818"/>
    <lineage>
        <taxon>Eukaryota</taxon>
        <taxon>Viridiplantae</taxon>
        <taxon>Streptophyta</taxon>
        <taxon>Embryophyta</taxon>
        <taxon>Tracheophyta</taxon>
        <taxon>Spermatophyta</taxon>
        <taxon>Magnoliopsida</taxon>
        <taxon>Liliopsida</taxon>
        <taxon>Asparagales</taxon>
        <taxon>Orchidaceae</taxon>
        <taxon>Apostasioideae</taxon>
        <taxon>Apostasia</taxon>
    </lineage>
</organism>
<reference evidence="3 4" key="1">
    <citation type="journal article" date="2017" name="Nature">
        <title>The Apostasia genome and the evolution of orchids.</title>
        <authorList>
            <person name="Zhang G.Q."/>
            <person name="Liu K.W."/>
            <person name="Li Z."/>
            <person name="Lohaus R."/>
            <person name="Hsiao Y.Y."/>
            <person name="Niu S.C."/>
            <person name="Wang J.Y."/>
            <person name="Lin Y.C."/>
            <person name="Xu Q."/>
            <person name="Chen L.J."/>
            <person name="Yoshida K."/>
            <person name="Fujiwara S."/>
            <person name="Wang Z.W."/>
            <person name="Zhang Y.Q."/>
            <person name="Mitsuda N."/>
            <person name="Wang M."/>
            <person name="Liu G.H."/>
            <person name="Pecoraro L."/>
            <person name="Huang H.X."/>
            <person name="Xiao X.J."/>
            <person name="Lin M."/>
            <person name="Wu X.Y."/>
            <person name="Wu W.L."/>
            <person name="Chen Y.Y."/>
            <person name="Chang S.B."/>
            <person name="Sakamoto S."/>
            <person name="Ohme-Takagi M."/>
            <person name="Yagi M."/>
            <person name="Zeng S.J."/>
            <person name="Shen C.Y."/>
            <person name="Yeh C.M."/>
            <person name="Luo Y.B."/>
            <person name="Tsai W.C."/>
            <person name="Van de Peer Y."/>
            <person name="Liu Z.J."/>
        </authorList>
    </citation>
    <scope>NUCLEOTIDE SEQUENCE [LARGE SCALE GENOMIC DNA]</scope>
    <source>
        <strain evidence="4">cv. Shenzhen</strain>
        <tissue evidence="3">Stem</tissue>
    </source>
</reference>
<gene>
    <name evidence="3" type="ORF">AXF42_Ash020095</name>
</gene>
<accession>A0A2I0APS5</accession>
<name>A0A2I0APS5_9ASPA</name>
<protein>
    <submittedName>
        <fullName evidence="3">Uncharacterized protein</fullName>
    </submittedName>
</protein>
<dbReference type="EMBL" id="KZ451964">
    <property type="protein sequence ID" value="PKA57551.1"/>
    <property type="molecule type" value="Genomic_DNA"/>
</dbReference>
<evidence type="ECO:0000256" key="2">
    <source>
        <dbReference type="SAM" id="MobiDB-lite"/>
    </source>
</evidence>
<dbReference type="Proteomes" id="UP000236161">
    <property type="component" value="Unassembled WGS sequence"/>
</dbReference>
<feature type="compositionally biased region" description="Polar residues" evidence="2">
    <location>
        <begin position="89"/>
        <end position="100"/>
    </location>
</feature>
<keyword evidence="1" id="KW-0175">Coiled coil</keyword>
<evidence type="ECO:0000313" key="3">
    <source>
        <dbReference type="EMBL" id="PKA57551.1"/>
    </source>
</evidence>
<evidence type="ECO:0000313" key="4">
    <source>
        <dbReference type="Proteomes" id="UP000236161"/>
    </source>
</evidence>
<feature type="region of interest" description="Disordered" evidence="2">
    <location>
        <begin position="48"/>
        <end position="102"/>
    </location>
</feature>
<keyword evidence="4" id="KW-1185">Reference proteome</keyword>